<dbReference type="OrthoDB" id="71672at2759"/>
<feature type="compositionally biased region" description="Basic residues" evidence="1">
    <location>
        <begin position="341"/>
        <end position="354"/>
    </location>
</feature>
<gene>
    <name evidence="3" type="ORF">FKW77_008001</name>
</gene>
<feature type="domain" description="PX" evidence="2">
    <location>
        <begin position="197"/>
        <end position="425"/>
    </location>
</feature>
<feature type="compositionally biased region" description="Basic and acidic residues" evidence="1">
    <location>
        <begin position="939"/>
        <end position="949"/>
    </location>
</feature>
<dbReference type="SMART" id="SM00312">
    <property type="entry name" value="PX"/>
    <property type="match status" value="1"/>
</dbReference>
<dbReference type="EMBL" id="CP042192">
    <property type="protein sequence ID" value="QDS72922.1"/>
    <property type="molecule type" value="Genomic_DNA"/>
</dbReference>
<dbReference type="InterPro" id="IPR024554">
    <property type="entry name" value="LEC1-like_C"/>
</dbReference>
<feature type="compositionally biased region" description="Basic and acidic residues" evidence="1">
    <location>
        <begin position="329"/>
        <end position="340"/>
    </location>
</feature>
<dbReference type="SUPFAM" id="SSF64268">
    <property type="entry name" value="PX domain"/>
    <property type="match status" value="1"/>
</dbReference>
<feature type="region of interest" description="Disordered" evidence="1">
    <location>
        <begin position="299"/>
        <end position="385"/>
    </location>
</feature>
<dbReference type="Pfam" id="PF12825">
    <property type="entry name" value="DUF3818"/>
    <property type="match status" value="1"/>
</dbReference>
<dbReference type="InterPro" id="IPR036871">
    <property type="entry name" value="PX_dom_sf"/>
</dbReference>
<dbReference type="PANTHER" id="PTHR47185">
    <property type="entry name" value="PX DOMAIN-CONTAINING PROTEIN YPR097W"/>
    <property type="match status" value="1"/>
</dbReference>
<proteinExistence type="predicted"/>
<dbReference type="PROSITE" id="PS50195">
    <property type="entry name" value="PX"/>
    <property type="match status" value="1"/>
</dbReference>
<organism evidence="3 4">
    <name type="scientific">Venturia effusa</name>
    <dbReference type="NCBI Taxonomy" id="50376"/>
    <lineage>
        <taxon>Eukaryota</taxon>
        <taxon>Fungi</taxon>
        <taxon>Dikarya</taxon>
        <taxon>Ascomycota</taxon>
        <taxon>Pezizomycotina</taxon>
        <taxon>Dothideomycetes</taxon>
        <taxon>Pleosporomycetidae</taxon>
        <taxon>Venturiales</taxon>
        <taxon>Venturiaceae</taxon>
        <taxon>Venturia</taxon>
    </lineage>
</organism>
<protein>
    <recommendedName>
        <fullName evidence="2">PX domain-containing protein</fullName>
    </recommendedName>
</protein>
<sequence>MQTQLPVRMGLSRGETEASYMSLPRPGALLTGKQEHYLKRELIAHQVRIEIGELNSPTALRRFGAPFRGDKGEVAPQDSELPLLRYLFVHHVRTFPFLDQAREEEFWQNRVQVFLESFASKQISSSEDRLEDTKRRKLAKKAEKLVEIMMVSGIPTASGYEERIRFAEMEVVDRGAQENGLVANTPEGHPINGWDVNIAGVRMHTIKKRLGRSHQEAEYIVRVKTAGEPEHYVARRYEDFKAMHDRLRIELAGKVLPPLPKKNSADYVMPSFMEDYDSASSISSEESLPKLRHDLLRSSRKAGTHGDSSATPPSDSASSLTLDGESLDTADRLRPVGMRDRMKKVVPGHHKRKSSSASQLSIRPPGSPKVSTDQSPMSPGAYPPVLFREPQRVSLRAALRTLLQNQHIARSASMQDFLVRDKLEELTEEEQKDMERRKLVDEKRIEEQKQFYEIASKRAAEVDVHMEAFRREIIERNGLRNLFASIKQKNSIAELPPEHKKVAEWLRIEVAATIYHLFLAEDNSAELFGQLKRIHSMFPYTIVKNIVRFANPVALFPRVLDVFMAQPFGTRSLLQHIFGMAIQDGITNISKSMTVLVTQKIQDTDFPPKIQAYVEADEEIKQVVKEEAKDKNIDLLLAILQSNRFGSTLSYDQLAQAEDAHQAWKNAVENVGSERTPNAELFAYMKQLLKLYLRLRDKVKMLEVINEPNTIKLLRNLLEIFYEPIMRVIKTANVYNSVTDLSSFIDDIIKTVEESQRQGFSADPNQTVQSFIDLCARHEDDLYRFIHEMHKHDNGLFDALMGHIEDILNFLRQGPKGGSLDMNALFLEATEAGIVDKQLATREINSLLKWQIKRKRWHQDKTRRKMASGEDPGMQMPGFNAIRPSDFGLEEEDLSDLEDDDEDDGYSDSETDGEDDADGILAEQKRRARQARLKAGAGEPKKPPIQELDKLLPGFLDRLRKVLAQ</sequence>
<feature type="region of interest" description="Disordered" evidence="1">
    <location>
        <begin position="859"/>
        <end position="949"/>
    </location>
</feature>
<evidence type="ECO:0000256" key="1">
    <source>
        <dbReference type="SAM" id="MobiDB-lite"/>
    </source>
</evidence>
<dbReference type="Proteomes" id="UP000316270">
    <property type="component" value="Chromosome 8"/>
</dbReference>
<dbReference type="GO" id="GO:0035091">
    <property type="term" value="F:phosphatidylinositol binding"/>
    <property type="evidence" value="ECO:0007669"/>
    <property type="project" value="InterPro"/>
</dbReference>
<dbReference type="Gene3D" id="3.30.1520.10">
    <property type="entry name" value="Phox-like domain"/>
    <property type="match status" value="1"/>
</dbReference>
<dbReference type="InterPro" id="IPR047168">
    <property type="entry name" value="LEC1-like"/>
</dbReference>
<evidence type="ECO:0000259" key="2">
    <source>
        <dbReference type="PROSITE" id="PS50195"/>
    </source>
</evidence>
<keyword evidence="4" id="KW-1185">Reference proteome</keyword>
<accession>A0A517LBC4</accession>
<evidence type="ECO:0000313" key="3">
    <source>
        <dbReference type="EMBL" id="QDS72922.1"/>
    </source>
</evidence>
<reference evidence="3 4" key="1">
    <citation type="submission" date="2019-07" db="EMBL/GenBank/DDBJ databases">
        <title>Finished genome of Venturia effusa.</title>
        <authorList>
            <person name="Young C.A."/>
            <person name="Cox M.P."/>
            <person name="Ganley A.R.D."/>
            <person name="David W.J."/>
        </authorList>
    </citation>
    <scope>NUCLEOTIDE SEQUENCE [LARGE SCALE GENOMIC DNA]</scope>
    <source>
        <strain evidence="4">albino</strain>
    </source>
</reference>
<feature type="compositionally biased region" description="Low complexity" evidence="1">
    <location>
        <begin position="307"/>
        <end position="322"/>
    </location>
</feature>
<dbReference type="AlphaFoldDB" id="A0A517LBC4"/>
<dbReference type="Pfam" id="PF00787">
    <property type="entry name" value="PX"/>
    <property type="match status" value="1"/>
</dbReference>
<dbReference type="InterPro" id="IPR001683">
    <property type="entry name" value="PX_dom"/>
</dbReference>
<dbReference type="PANTHER" id="PTHR47185:SF1">
    <property type="entry name" value="PX DOMAIN-CONTAINING PROTEIN YPR097W"/>
    <property type="match status" value="1"/>
</dbReference>
<evidence type="ECO:0000313" key="4">
    <source>
        <dbReference type="Proteomes" id="UP000316270"/>
    </source>
</evidence>
<name>A0A517LBC4_9PEZI</name>
<dbReference type="InterPro" id="IPR024555">
    <property type="entry name" value="PX-associated"/>
</dbReference>
<dbReference type="STRING" id="50376.A0A517LBC4"/>
<dbReference type="Pfam" id="PF12828">
    <property type="entry name" value="PXB"/>
    <property type="match status" value="1"/>
</dbReference>
<feature type="compositionally biased region" description="Acidic residues" evidence="1">
    <location>
        <begin position="888"/>
        <end position="918"/>
    </location>
</feature>